<evidence type="ECO:0000313" key="1">
    <source>
        <dbReference type="EMBL" id="QNF33809.1"/>
    </source>
</evidence>
<dbReference type="InterPro" id="IPR003737">
    <property type="entry name" value="GlcNAc_PI_deacetylase-related"/>
</dbReference>
<dbReference type="PANTHER" id="PTHR12993">
    <property type="entry name" value="N-ACETYLGLUCOSAMINYL-PHOSPHATIDYLINOSITOL DE-N-ACETYLASE-RELATED"/>
    <property type="match status" value="1"/>
</dbReference>
<dbReference type="Pfam" id="PF02585">
    <property type="entry name" value="PIG-L"/>
    <property type="match status" value="1"/>
</dbReference>
<dbReference type="SUPFAM" id="SSF102588">
    <property type="entry name" value="LmbE-like"/>
    <property type="match status" value="1"/>
</dbReference>
<dbReference type="Proteomes" id="UP000515237">
    <property type="component" value="Chromosome"/>
</dbReference>
<sequence>MRNVIVVAAHPDDEVLGVGGTILKHKASGDKVCWLIVTNIFEHQGFSKDRVLSRQIEIQKVAKELGVDQIIKLDFPTMSLSSSSIIQMVPKVSSVFNDFKPEIIYCHNRSDAHSDHRIIFDAVMACTKSFRYPFIKQVLMYETISETEFGPALLEKAFIPNYFIDISKFLNKKLDIMKIYESEIGEHPFPRSLKNIEALATYRGASVGVEYAESFQVIKYIDK</sequence>
<organism evidence="1 2">
    <name type="scientific">Adhaeribacter swui</name>
    <dbReference type="NCBI Taxonomy" id="2086471"/>
    <lineage>
        <taxon>Bacteria</taxon>
        <taxon>Pseudomonadati</taxon>
        <taxon>Bacteroidota</taxon>
        <taxon>Cytophagia</taxon>
        <taxon>Cytophagales</taxon>
        <taxon>Hymenobacteraceae</taxon>
        <taxon>Adhaeribacter</taxon>
    </lineage>
</organism>
<keyword evidence="2" id="KW-1185">Reference proteome</keyword>
<dbReference type="EMBL" id="CP055156">
    <property type="protein sequence ID" value="QNF33809.1"/>
    <property type="molecule type" value="Genomic_DNA"/>
</dbReference>
<accession>A0A7G7G9H5</accession>
<reference evidence="1 2" key="1">
    <citation type="journal article" date="2018" name="Int. J. Syst. Evol. Microbiol.">
        <title>Adhaeribacter swui sp. nov., isolated from wet mud.</title>
        <authorList>
            <person name="Kim D.U."/>
            <person name="Kim K.W."/>
            <person name="Kang M.S."/>
            <person name="Kim J.Y."/>
            <person name="Jang J.H."/>
            <person name="Kim M.K."/>
        </authorList>
    </citation>
    <scope>NUCLEOTIDE SEQUENCE [LARGE SCALE GENOMIC DNA]</scope>
    <source>
        <strain evidence="1 2">KCTC 52873</strain>
    </source>
</reference>
<protein>
    <submittedName>
        <fullName evidence="1">PIG-L family deacetylase</fullName>
    </submittedName>
</protein>
<evidence type="ECO:0000313" key="2">
    <source>
        <dbReference type="Proteomes" id="UP000515237"/>
    </source>
</evidence>
<dbReference type="Gene3D" id="3.40.50.10320">
    <property type="entry name" value="LmbE-like"/>
    <property type="match status" value="1"/>
</dbReference>
<gene>
    <name evidence="1" type="ORF">HUW51_14170</name>
</gene>
<dbReference type="RefSeq" id="WP_185270291.1">
    <property type="nucleotide sequence ID" value="NZ_CP055156.1"/>
</dbReference>
<dbReference type="KEGG" id="aswu:HUW51_14170"/>
<proteinExistence type="predicted"/>
<dbReference type="AlphaFoldDB" id="A0A7G7G9H5"/>
<dbReference type="GO" id="GO:0016811">
    <property type="term" value="F:hydrolase activity, acting on carbon-nitrogen (but not peptide) bonds, in linear amides"/>
    <property type="evidence" value="ECO:0007669"/>
    <property type="project" value="TreeGrafter"/>
</dbReference>
<name>A0A7G7G9H5_9BACT</name>
<dbReference type="PANTHER" id="PTHR12993:SF30">
    <property type="entry name" value="N-ACETYL-ALPHA-D-GLUCOSAMINYL L-MALATE DEACETYLASE 1"/>
    <property type="match status" value="1"/>
</dbReference>
<dbReference type="InterPro" id="IPR024078">
    <property type="entry name" value="LmbE-like_dom_sf"/>
</dbReference>